<keyword evidence="1" id="KW-0812">Transmembrane</keyword>
<dbReference type="EMBL" id="MEZJ01000015">
    <property type="protein sequence ID" value="OGD54407.1"/>
    <property type="molecule type" value="Genomic_DNA"/>
</dbReference>
<organism evidence="3 4">
    <name type="scientific">Candidatus Beckwithbacteria bacterium RBG_13_35_6</name>
    <dbReference type="NCBI Taxonomy" id="1797456"/>
    <lineage>
        <taxon>Bacteria</taxon>
        <taxon>Candidatus Beckwithiibacteriota</taxon>
    </lineage>
</organism>
<feature type="transmembrane region" description="Helical" evidence="1">
    <location>
        <begin position="55"/>
        <end position="83"/>
    </location>
</feature>
<evidence type="ECO:0000313" key="3">
    <source>
        <dbReference type="EMBL" id="OGD54407.1"/>
    </source>
</evidence>
<gene>
    <name evidence="3" type="ORF">A3J78_00085</name>
</gene>
<comment type="caution">
    <text evidence="3">The sequence shown here is derived from an EMBL/GenBank/DDBJ whole genome shotgun (WGS) entry which is preliminary data.</text>
</comment>
<reference evidence="3 4" key="1">
    <citation type="journal article" date="2016" name="Nat. Commun.">
        <title>Thousands of microbial genomes shed light on interconnected biogeochemical processes in an aquifer system.</title>
        <authorList>
            <person name="Anantharaman K."/>
            <person name="Brown C.T."/>
            <person name="Hug L.A."/>
            <person name="Sharon I."/>
            <person name="Castelle C.J."/>
            <person name="Probst A.J."/>
            <person name="Thomas B.C."/>
            <person name="Singh A."/>
            <person name="Wilkins M.J."/>
            <person name="Karaoz U."/>
            <person name="Brodie E.L."/>
            <person name="Williams K.H."/>
            <person name="Hubbard S.S."/>
            <person name="Banfield J.F."/>
        </authorList>
    </citation>
    <scope>NUCLEOTIDE SEQUENCE [LARGE SCALE GENOMIC DNA]</scope>
</reference>
<dbReference type="InterPro" id="IPR025642">
    <property type="entry name" value="DUF4342"/>
</dbReference>
<evidence type="ECO:0000259" key="2">
    <source>
        <dbReference type="Pfam" id="PF14242"/>
    </source>
</evidence>
<protein>
    <recommendedName>
        <fullName evidence="2">DUF4342 domain-containing protein</fullName>
    </recommendedName>
</protein>
<evidence type="ECO:0000256" key="1">
    <source>
        <dbReference type="SAM" id="Phobius"/>
    </source>
</evidence>
<feature type="domain" description="DUF4342" evidence="2">
    <location>
        <begin position="17"/>
        <end position="92"/>
    </location>
</feature>
<keyword evidence="1" id="KW-0472">Membrane</keyword>
<dbReference type="Proteomes" id="UP000178758">
    <property type="component" value="Unassembled WGS sequence"/>
</dbReference>
<sequence>MPTKSTKKTSKKSAAAKTTETFKVHGVELLKKIKDLINEGNVRRITIKDKNGKNLIVLPLTIGVVGAVIAPMLAAVGAVAALVTECTVSVERDKTSKK</sequence>
<evidence type="ECO:0000313" key="4">
    <source>
        <dbReference type="Proteomes" id="UP000178758"/>
    </source>
</evidence>
<dbReference type="Pfam" id="PF14242">
    <property type="entry name" value="DUF4342"/>
    <property type="match status" value="1"/>
</dbReference>
<name>A0A1F5DGZ1_9BACT</name>
<dbReference type="AlphaFoldDB" id="A0A1F5DGZ1"/>
<proteinExistence type="predicted"/>
<keyword evidence="1" id="KW-1133">Transmembrane helix</keyword>
<accession>A0A1F5DGZ1</accession>